<keyword evidence="2 3" id="KW-0040">ANK repeat</keyword>
<dbReference type="Gene3D" id="1.25.40.20">
    <property type="entry name" value="Ankyrin repeat-containing domain"/>
    <property type="match status" value="2"/>
</dbReference>
<name>A0A8H4RIH7_9HELO</name>
<evidence type="ECO:0000313" key="6">
    <source>
        <dbReference type="Proteomes" id="UP000566819"/>
    </source>
</evidence>
<evidence type="ECO:0000256" key="2">
    <source>
        <dbReference type="ARBA" id="ARBA00023043"/>
    </source>
</evidence>
<keyword evidence="6" id="KW-1185">Reference proteome</keyword>
<evidence type="ECO:0000256" key="1">
    <source>
        <dbReference type="ARBA" id="ARBA00022737"/>
    </source>
</evidence>
<dbReference type="EMBL" id="JAAMPI010000666">
    <property type="protein sequence ID" value="KAF4629515.1"/>
    <property type="molecule type" value="Genomic_DNA"/>
</dbReference>
<feature type="repeat" description="ANK" evidence="3">
    <location>
        <begin position="620"/>
        <end position="653"/>
    </location>
</feature>
<dbReference type="Proteomes" id="UP000566819">
    <property type="component" value="Unassembled WGS sequence"/>
</dbReference>
<feature type="compositionally biased region" description="Pro residues" evidence="4">
    <location>
        <begin position="128"/>
        <end position="165"/>
    </location>
</feature>
<dbReference type="InterPro" id="IPR036770">
    <property type="entry name" value="Ankyrin_rpt-contain_sf"/>
</dbReference>
<dbReference type="PANTHER" id="PTHR24180:SF45">
    <property type="entry name" value="POLY [ADP-RIBOSE] POLYMERASE TANKYRASE"/>
    <property type="match status" value="1"/>
</dbReference>
<dbReference type="SUPFAM" id="SSF48403">
    <property type="entry name" value="Ankyrin repeat"/>
    <property type="match status" value="1"/>
</dbReference>
<dbReference type="InterPro" id="IPR002110">
    <property type="entry name" value="Ankyrin_rpt"/>
</dbReference>
<feature type="compositionally biased region" description="Basic residues" evidence="4">
    <location>
        <begin position="169"/>
        <end position="180"/>
    </location>
</feature>
<reference evidence="5 6" key="1">
    <citation type="submission" date="2020-03" db="EMBL/GenBank/DDBJ databases">
        <title>Draft Genome Sequence of Cudoniella acicularis.</title>
        <authorList>
            <person name="Buettner E."/>
            <person name="Kellner H."/>
        </authorList>
    </citation>
    <scope>NUCLEOTIDE SEQUENCE [LARGE SCALE GENOMIC DNA]</scope>
    <source>
        <strain evidence="5 6">DSM 108380</strain>
    </source>
</reference>
<evidence type="ECO:0000256" key="4">
    <source>
        <dbReference type="SAM" id="MobiDB-lite"/>
    </source>
</evidence>
<feature type="region of interest" description="Disordered" evidence="4">
    <location>
        <begin position="446"/>
        <end position="469"/>
    </location>
</feature>
<organism evidence="5 6">
    <name type="scientific">Cudoniella acicularis</name>
    <dbReference type="NCBI Taxonomy" id="354080"/>
    <lineage>
        <taxon>Eukaryota</taxon>
        <taxon>Fungi</taxon>
        <taxon>Dikarya</taxon>
        <taxon>Ascomycota</taxon>
        <taxon>Pezizomycotina</taxon>
        <taxon>Leotiomycetes</taxon>
        <taxon>Helotiales</taxon>
        <taxon>Tricladiaceae</taxon>
        <taxon>Cudoniella</taxon>
    </lineage>
</organism>
<dbReference type="AlphaFoldDB" id="A0A8H4RIH7"/>
<proteinExistence type="predicted"/>
<sequence>MLVRTISWNDVVCLQKLFLTNNLTGANFTTSNNLNLDVKCSQARWAGMAFSPSRPQNTTPRDKNLQAAIEPLHLSVDDLSGHPTVPIPRTQGGGALPATGEGREAPNCPLPTLSRTYGPGFPSNLEFPFPPSQPWEPPPPRWELPPPGEPPTCALPPTRPLPDPPSNNKRSKKKNARKRGPPGVKWSPSNERRLARLYALTDANTLCTEDIPVVLTRHAQEKLSHYLGDRPNNFRPADSDEACRRIEEAFKAKMTFKEGQKQSSNQNEDSLMTDSAIKEFSSQGTEDDPFDFFEQLPMNSYPPLIPSYLQELQNFAMHEIESGSTLTTSGDNALPGPDQIRSSLASFQSLERRMALRVPKEGEQLTTYSSAALRTMLFIKRRLSVGSLISYCSKTTHSSFDSRMTSWSTRQSTVTITAPPHSNRESSATILNPSEAQRTPSSATIIPKKTPFDFQPWAGDKGSSQDTTDPGLRVCQDEIIRNHSTEPSELLITGQEDEGHNFPAQTEEFQSTFEHKITGHFQTETLQAADSTSQSSQAFEKTVELWVSDTSTRGRYCCLDLRRGDPRASLCKVCQLMEPECHLFISLLVENRHSTSNQPLDDRFRDSGLNVSQLHDVDMFYDTSLHAAARHGAGSTILTWLISMGVNVHAQNAAGQTFLHVLNPMAFQGNTYIEQSDDIDEVLAPLRERRFDFFHRDHYGQTPLHVLTRYWAHSDFIAAAIRGMHMTAESKPPGRDFRLRTIDMQLGCQGRKSGHYIADYQRKGTLASFLRPKPLQNWHEAPKCFRPISEQSELALHNRLRAVMTHALEGYPDAEYLGRNGLHCLAESCLTYNAGNNGRKRKRQEQISILRAYIIESVKKLCAAGVDVNNYDLNGNTPLMAFIKNPLSITPMDRQTDVKVLQILVDNGANVHRRNFEGRDGASRGHATWPSCGSRGITGK</sequence>
<gene>
    <name evidence="5" type="ORF">G7Y89_g8633</name>
</gene>
<keyword evidence="1" id="KW-0677">Repeat</keyword>
<dbReference type="PANTHER" id="PTHR24180">
    <property type="entry name" value="CYCLIN-DEPENDENT KINASE INHIBITOR 2C-RELATED"/>
    <property type="match status" value="1"/>
</dbReference>
<dbReference type="OrthoDB" id="194358at2759"/>
<comment type="caution">
    <text evidence="5">The sequence shown here is derived from an EMBL/GenBank/DDBJ whole genome shotgun (WGS) entry which is preliminary data.</text>
</comment>
<accession>A0A8H4RIH7</accession>
<protein>
    <submittedName>
        <fullName evidence="5">Uncharacterized protein</fullName>
    </submittedName>
</protein>
<feature type="region of interest" description="Disordered" evidence="4">
    <location>
        <begin position="916"/>
        <end position="940"/>
    </location>
</feature>
<evidence type="ECO:0000313" key="5">
    <source>
        <dbReference type="EMBL" id="KAF4629515.1"/>
    </source>
</evidence>
<dbReference type="InterPro" id="IPR051637">
    <property type="entry name" value="Ank_repeat_dom-contain_49"/>
</dbReference>
<feature type="region of interest" description="Disordered" evidence="4">
    <location>
        <begin position="81"/>
        <end position="189"/>
    </location>
</feature>
<dbReference type="SMART" id="SM00248">
    <property type="entry name" value="ANK"/>
    <property type="match status" value="3"/>
</dbReference>
<evidence type="ECO:0000256" key="3">
    <source>
        <dbReference type="PROSITE-ProRule" id="PRU00023"/>
    </source>
</evidence>
<dbReference type="PROSITE" id="PS50088">
    <property type="entry name" value="ANK_REPEAT"/>
    <property type="match status" value="1"/>
</dbReference>